<evidence type="ECO:0000256" key="1">
    <source>
        <dbReference type="SAM" id="MobiDB-lite"/>
    </source>
</evidence>
<dbReference type="EMBL" id="PDCK01000040">
    <property type="protein sequence ID" value="PRQ51562.1"/>
    <property type="molecule type" value="Genomic_DNA"/>
</dbReference>
<evidence type="ECO:0000313" key="2">
    <source>
        <dbReference type="EMBL" id="PRQ51562.1"/>
    </source>
</evidence>
<dbReference type="AlphaFoldDB" id="A0A2P6RYR7"/>
<reference evidence="2 3" key="1">
    <citation type="journal article" date="2018" name="Nat. Genet.">
        <title>The Rosa genome provides new insights in the design of modern roses.</title>
        <authorList>
            <person name="Bendahmane M."/>
        </authorList>
    </citation>
    <scope>NUCLEOTIDE SEQUENCE [LARGE SCALE GENOMIC DNA]</scope>
    <source>
        <strain evidence="3">cv. Old Blush</strain>
    </source>
</reference>
<proteinExistence type="predicted"/>
<dbReference type="Proteomes" id="UP000238479">
    <property type="component" value="Chromosome 2"/>
</dbReference>
<gene>
    <name evidence="2" type="ORF">RchiOBHm_Chr2g0145791</name>
</gene>
<protein>
    <submittedName>
        <fullName evidence="2">Uncharacterized protein</fullName>
    </submittedName>
</protein>
<keyword evidence="3" id="KW-1185">Reference proteome</keyword>
<organism evidence="2 3">
    <name type="scientific">Rosa chinensis</name>
    <name type="common">China rose</name>
    <dbReference type="NCBI Taxonomy" id="74649"/>
    <lineage>
        <taxon>Eukaryota</taxon>
        <taxon>Viridiplantae</taxon>
        <taxon>Streptophyta</taxon>
        <taxon>Embryophyta</taxon>
        <taxon>Tracheophyta</taxon>
        <taxon>Spermatophyta</taxon>
        <taxon>Magnoliopsida</taxon>
        <taxon>eudicotyledons</taxon>
        <taxon>Gunneridae</taxon>
        <taxon>Pentapetalae</taxon>
        <taxon>rosids</taxon>
        <taxon>fabids</taxon>
        <taxon>Rosales</taxon>
        <taxon>Rosaceae</taxon>
        <taxon>Rosoideae</taxon>
        <taxon>Rosoideae incertae sedis</taxon>
        <taxon>Rosa</taxon>
    </lineage>
</organism>
<comment type="caution">
    <text evidence="2">The sequence shown here is derived from an EMBL/GenBank/DDBJ whole genome shotgun (WGS) entry which is preliminary data.</text>
</comment>
<feature type="region of interest" description="Disordered" evidence="1">
    <location>
        <begin position="1"/>
        <end position="27"/>
    </location>
</feature>
<feature type="compositionally biased region" description="Basic and acidic residues" evidence="1">
    <location>
        <begin position="1"/>
        <end position="12"/>
    </location>
</feature>
<dbReference type="Gramene" id="PRQ51562">
    <property type="protein sequence ID" value="PRQ51562"/>
    <property type="gene ID" value="RchiOBHm_Chr2g0145791"/>
</dbReference>
<accession>A0A2P6RYR7</accession>
<evidence type="ECO:0000313" key="3">
    <source>
        <dbReference type="Proteomes" id="UP000238479"/>
    </source>
</evidence>
<name>A0A2P6RYR7_ROSCH</name>
<sequence>MINPEYRKFREDNNEEMEDNAYKEDGPGRQEMEMLRNTIAQSLMNAST</sequence>